<proteinExistence type="predicted"/>
<feature type="transmembrane region" description="Helical" evidence="1">
    <location>
        <begin position="227"/>
        <end position="247"/>
    </location>
</feature>
<dbReference type="InterPro" id="IPR009574">
    <property type="entry name" value="DUF1189"/>
</dbReference>
<accession>A0ABQ6R9U9</accession>
<gene>
    <name evidence="2" type="ORF">ERX35_003645</name>
</gene>
<evidence type="ECO:0000313" key="2">
    <source>
        <dbReference type="EMBL" id="KAA1040092.1"/>
    </source>
</evidence>
<feature type="transmembrane region" description="Helical" evidence="1">
    <location>
        <begin position="202"/>
        <end position="221"/>
    </location>
</feature>
<dbReference type="Proteomes" id="UP000295735">
    <property type="component" value="Unassembled WGS sequence"/>
</dbReference>
<dbReference type="EMBL" id="SCWC02000002">
    <property type="protein sequence ID" value="KAA1040092.1"/>
    <property type="molecule type" value="Genomic_DNA"/>
</dbReference>
<evidence type="ECO:0000256" key="1">
    <source>
        <dbReference type="SAM" id="Phobius"/>
    </source>
</evidence>
<feature type="transmembrane region" description="Helical" evidence="1">
    <location>
        <begin position="157"/>
        <end position="190"/>
    </location>
</feature>
<name>A0ABQ6R9U9_9STAP</name>
<comment type="caution">
    <text evidence="2">The sequence shown here is derived from an EMBL/GenBank/DDBJ whole genome shotgun (WGS) entry which is preliminary data.</text>
</comment>
<keyword evidence="1" id="KW-0472">Membrane</keyword>
<sequence length="254" mass="29100">MIQCMMEGQSMNKYTIALNRLLTPKKYPLYRTTPLRYVFLHLLLISLLMSAPGLTNSYLSISSFSQLVQEKERDIPDFQMVDHQLELPDDREQTIPLKGGTITFTEQRSGRSSDIVTFTKDKLYIQSIAPITYSSLNMMDDKTSMIKQMKIYTQSSFFYFLLIALVLIIVQLTITIIKVSCVSLAAHGLASIARRKSRFMNWFKITAFLLTVPALVQYMNLLVPNALFNPLSWCIMILLVSIAGWYLPRKKTGK</sequence>
<keyword evidence="3" id="KW-1185">Reference proteome</keyword>
<reference evidence="2 3" key="1">
    <citation type="submission" date="2019-09" db="EMBL/GenBank/DDBJ databases">
        <authorList>
            <person name="Mazhar S."/>
            <person name="Altermann E."/>
            <person name="Hill C."/>
            <person name="Mcauliffe O."/>
        </authorList>
    </citation>
    <scope>NUCLEOTIDE SEQUENCE [LARGE SCALE GENOMIC DNA]</scope>
    <source>
        <strain evidence="2 3">ATCC 51831</strain>
    </source>
</reference>
<organism evidence="2 3">
    <name type="scientific">Macrococcus equipercicus</name>
    <dbReference type="NCBI Taxonomy" id="69967"/>
    <lineage>
        <taxon>Bacteria</taxon>
        <taxon>Bacillati</taxon>
        <taxon>Bacillota</taxon>
        <taxon>Bacilli</taxon>
        <taxon>Bacillales</taxon>
        <taxon>Staphylococcaceae</taxon>
        <taxon>Macrococcus</taxon>
    </lineage>
</organism>
<keyword evidence="1" id="KW-1133">Transmembrane helix</keyword>
<keyword evidence="1" id="KW-0812">Transmembrane</keyword>
<evidence type="ECO:0000313" key="3">
    <source>
        <dbReference type="Proteomes" id="UP000295735"/>
    </source>
</evidence>
<dbReference type="Pfam" id="PF06691">
    <property type="entry name" value="DUF1189"/>
    <property type="match status" value="1"/>
</dbReference>
<protein>
    <submittedName>
        <fullName evidence="2">DUF1189 domain-containing protein</fullName>
    </submittedName>
</protein>